<dbReference type="PROSITE" id="PS00041">
    <property type="entry name" value="HTH_ARAC_FAMILY_1"/>
    <property type="match status" value="1"/>
</dbReference>
<dbReference type="InterPro" id="IPR009057">
    <property type="entry name" value="Homeodomain-like_sf"/>
</dbReference>
<keyword evidence="2" id="KW-0238">DNA-binding</keyword>
<comment type="caution">
    <text evidence="5">The sequence shown here is derived from an EMBL/GenBank/DDBJ whole genome shotgun (WGS) entry which is preliminary data.</text>
</comment>
<evidence type="ECO:0000313" key="6">
    <source>
        <dbReference type="Proteomes" id="UP001589734"/>
    </source>
</evidence>
<dbReference type="PANTHER" id="PTHR47893:SF1">
    <property type="entry name" value="REGULATORY PROTEIN PCHR"/>
    <property type="match status" value="1"/>
</dbReference>
<dbReference type="PROSITE" id="PS01124">
    <property type="entry name" value="HTH_ARAC_FAMILY_2"/>
    <property type="match status" value="1"/>
</dbReference>
<feature type="domain" description="HTH araC/xylS-type" evidence="4">
    <location>
        <begin position="229"/>
        <end position="327"/>
    </location>
</feature>
<protein>
    <submittedName>
        <fullName evidence="5">Helix-turn-helix domain-containing protein</fullName>
    </submittedName>
</protein>
<keyword evidence="1" id="KW-0805">Transcription regulation</keyword>
<evidence type="ECO:0000313" key="5">
    <source>
        <dbReference type="EMBL" id="MFC0080518.1"/>
    </source>
</evidence>
<dbReference type="InterPro" id="IPR018060">
    <property type="entry name" value="HTH_AraC"/>
</dbReference>
<evidence type="ECO:0000259" key="4">
    <source>
        <dbReference type="PROSITE" id="PS01124"/>
    </source>
</evidence>
<proteinExistence type="predicted"/>
<sequence length="329" mass="38079">MSNLQIKETSIDQTINIDFSFDSQYVKSEKWEISNEIGDALFKKFVFKNIHVCFGKLKLNKSRSLKFSFSCPIIKMHFSLDGCAIIRDGVTGNEIKFTSNQHNLIYYSDCGYSINSEEENASTSSFHILFTQEHFLSILSAYYPVLDSFHENIKNNRYSVLSPKNMIITPEMQSIVNEIMHCKRKGTLKTLFTEAKILKLLMLQFEQFEFANSNLKEMSLKEYDIEKIHLAKSILEENISVSLSLVELSRRSGLNDFKLKKGFKEVFGTTVFSYLYEIRMNEAKKLIVKNEKAIAEISLLCGYKFVQNFTKAFKDKFGVTPKEFRKSNL</sequence>
<dbReference type="Gene3D" id="1.10.10.60">
    <property type="entry name" value="Homeodomain-like"/>
    <property type="match status" value="2"/>
</dbReference>
<dbReference type="InterPro" id="IPR020449">
    <property type="entry name" value="Tscrpt_reg_AraC-type_HTH"/>
</dbReference>
<dbReference type="PANTHER" id="PTHR47893">
    <property type="entry name" value="REGULATORY PROTEIN PCHR"/>
    <property type="match status" value="1"/>
</dbReference>
<gene>
    <name evidence="5" type="ORF">ACFFLS_26000</name>
</gene>
<dbReference type="SMART" id="SM00342">
    <property type="entry name" value="HTH_ARAC"/>
    <property type="match status" value="1"/>
</dbReference>
<evidence type="ECO:0000256" key="1">
    <source>
        <dbReference type="ARBA" id="ARBA00023015"/>
    </source>
</evidence>
<dbReference type="EMBL" id="JBHLYW010000033">
    <property type="protein sequence ID" value="MFC0080518.1"/>
    <property type="molecule type" value="Genomic_DNA"/>
</dbReference>
<keyword evidence="3" id="KW-0804">Transcription</keyword>
<dbReference type="Pfam" id="PF12833">
    <property type="entry name" value="HTH_18"/>
    <property type="match status" value="1"/>
</dbReference>
<dbReference type="PRINTS" id="PR00032">
    <property type="entry name" value="HTHARAC"/>
</dbReference>
<dbReference type="InterPro" id="IPR018062">
    <property type="entry name" value="HTH_AraC-typ_CS"/>
</dbReference>
<accession>A0ABV6BZN4</accession>
<evidence type="ECO:0000256" key="2">
    <source>
        <dbReference type="ARBA" id="ARBA00023125"/>
    </source>
</evidence>
<evidence type="ECO:0000256" key="3">
    <source>
        <dbReference type="ARBA" id="ARBA00023163"/>
    </source>
</evidence>
<reference evidence="5 6" key="1">
    <citation type="submission" date="2024-09" db="EMBL/GenBank/DDBJ databases">
        <authorList>
            <person name="Sun Q."/>
            <person name="Mori K."/>
        </authorList>
    </citation>
    <scope>NUCLEOTIDE SEQUENCE [LARGE SCALE GENOMIC DNA]</scope>
    <source>
        <strain evidence="5 6">CGMCC 1.12926</strain>
    </source>
</reference>
<dbReference type="SUPFAM" id="SSF46689">
    <property type="entry name" value="Homeodomain-like"/>
    <property type="match status" value="1"/>
</dbReference>
<dbReference type="RefSeq" id="WP_379682414.1">
    <property type="nucleotide sequence ID" value="NZ_JBHLYW010000033.1"/>
</dbReference>
<name>A0ABV6BZN4_9FLAO</name>
<dbReference type="Proteomes" id="UP001589734">
    <property type="component" value="Unassembled WGS sequence"/>
</dbReference>
<organism evidence="5 6">
    <name type="scientific">Flavobacterium procerum</name>
    <dbReference type="NCBI Taxonomy" id="1455569"/>
    <lineage>
        <taxon>Bacteria</taxon>
        <taxon>Pseudomonadati</taxon>
        <taxon>Bacteroidota</taxon>
        <taxon>Flavobacteriia</taxon>
        <taxon>Flavobacteriales</taxon>
        <taxon>Flavobacteriaceae</taxon>
        <taxon>Flavobacterium</taxon>
    </lineage>
</organism>
<dbReference type="InterPro" id="IPR053142">
    <property type="entry name" value="PchR_regulatory_protein"/>
</dbReference>
<keyword evidence="6" id="KW-1185">Reference proteome</keyword>